<evidence type="ECO:0000256" key="3">
    <source>
        <dbReference type="ARBA" id="ARBA00013236"/>
    </source>
</evidence>
<accession>A0A1G2D7A7</accession>
<dbReference type="SUPFAM" id="SSF54675">
    <property type="entry name" value="Nicotinate/Quinolinate PRTase N-terminal domain-like"/>
    <property type="match status" value="1"/>
</dbReference>
<dbReference type="AlphaFoldDB" id="A0A1G2D7A7"/>
<evidence type="ECO:0000256" key="7">
    <source>
        <dbReference type="HAMAP-Rule" id="MF_00570"/>
    </source>
</evidence>
<keyword evidence="4 7" id="KW-0597">Phosphoprotein</keyword>
<evidence type="ECO:0000256" key="2">
    <source>
        <dbReference type="ARBA" id="ARBA00010897"/>
    </source>
</evidence>
<gene>
    <name evidence="7" type="primary">pncB</name>
    <name evidence="10" type="ORF">A3D67_02540</name>
</gene>
<dbReference type="UniPathway" id="UPA00253">
    <property type="reaction ID" value="UER00457"/>
</dbReference>
<evidence type="ECO:0000256" key="6">
    <source>
        <dbReference type="ARBA" id="ARBA00022642"/>
    </source>
</evidence>
<reference evidence="10 11" key="1">
    <citation type="journal article" date="2016" name="Nat. Commun.">
        <title>Thousands of microbial genomes shed light on interconnected biogeochemical processes in an aquifer system.</title>
        <authorList>
            <person name="Anantharaman K."/>
            <person name="Brown C.T."/>
            <person name="Hug L.A."/>
            <person name="Sharon I."/>
            <person name="Castelle C.J."/>
            <person name="Probst A.J."/>
            <person name="Thomas B.C."/>
            <person name="Singh A."/>
            <person name="Wilkins M.J."/>
            <person name="Karaoz U."/>
            <person name="Brodie E.L."/>
            <person name="Williams K.H."/>
            <person name="Hubbard S.S."/>
            <person name="Banfield J.F."/>
        </authorList>
    </citation>
    <scope>NUCLEOTIDE SEQUENCE [LARGE SCALE GENOMIC DNA]</scope>
</reference>
<dbReference type="HAMAP" id="MF_00570">
    <property type="entry name" value="NAPRTase"/>
    <property type="match status" value="1"/>
</dbReference>
<dbReference type="InterPro" id="IPR036068">
    <property type="entry name" value="Nicotinate_pribotase-like_C"/>
</dbReference>
<comment type="caution">
    <text evidence="10">The sequence shown here is derived from an EMBL/GenBank/DDBJ whole genome shotgun (WGS) entry which is preliminary data.</text>
</comment>
<dbReference type="EMBL" id="MHLN01000051">
    <property type="protein sequence ID" value="OGZ09467.1"/>
    <property type="molecule type" value="Genomic_DNA"/>
</dbReference>
<dbReference type="Pfam" id="PF04095">
    <property type="entry name" value="NAPRTase"/>
    <property type="match status" value="1"/>
</dbReference>
<comment type="function">
    <text evidence="7">Catalyzes the synthesis of beta-nicotinate D-ribonucleotide from nicotinate and 5-phospho-D-ribose 1-phosphate at the expense of ATP.</text>
</comment>
<dbReference type="PIRSF" id="PIRSF000484">
    <property type="entry name" value="NAPRT"/>
    <property type="match status" value="1"/>
</dbReference>
<dbReference type="GO" id="GO:0005829">
    <property type="term" value="C:cytosol"/>
    <property type="evidence" value="ECO:0007669"/>
    <property type="project" value="TreeGrafter"/>
</dbReference>
<dbReference type="SUPFAM" id="SSF51690">
    <property type="entry name" value="Nicotinate/Quinolinate PRTase C-terminal domain-like"/>
    <property type="match status" value="1"/>
</dbReference>
<name>A0A1G2D7A7_9BACT</name>
<evidence type="ECO:0000256" key="5">
    <source>
        <dbReference type="ARBA" id="ARBA00022598"/>
    </source>
</evidence>
<feature type="domain" description="Nicotinate/nicotinamide phosphoribosyltransferase" evidence="8">
    <location>
        <begin position="189"/>
        <end position="419"/>
    </location>
</feature>
<evidence type="ECO:0000313" key="11">
    <source>
        <dbReference type="Proteomes" id="UP000178099"/>
    </source>
</evidence>
<dbReference type="Proteomes" id="UP000178099">
    <property type="component" value="Unassembled WGS sequence"/>
</dbReference>
<comment type="catalytic activity">
    <reaction evidence="7">
        <text>5-phospho-alpha-D-ribose 1-diphosphate + nicotinate + ATP + H2O = nicotinate beta-D-ribonucleotide + ADP + phosphate + diphosphate</text>
        <dbReference type="Rhea" id="RHEA:36163"/>
        <dbReference type="ChEBI" id="CHEBI:15377"/>
        <dbReference type="ChEBI" id="CHEBI:30616"/>
        <dbReference type="ChEBI" id="CHEBI:32544"/>
        <dbReference type="ChEBI" id="CHEBI:33019"/>
        <dbReference type="ChEBI" id="CHEBI:43474"/>
        <dbReference type="ChEBI" id="CHEBI:57502"/>
        <dbReference type="ChEBI" id="CHEBI:58017"/>
        <dbReference type="ChEBI" id="CHEBI:456216"/>
        <dbReference type="EC" id="6.3.4.21"/>
    </reaction>
</comment>
<keyword evidence="6 7" id="KW-0662">Pyridine nucleotide biosynthesis</keyword>
<keyword evidence="5 7" id="KW-0436">Ligase</keyword>
<dbReference type="PANTHER" id="PTHR11098">
    <property type="entry name" value="NICOTINATE PHOSPHORIBOSYLTRANSFERASE"/>
    <property type="match status" value="1"/>
</dbReference>
<evidence type="ECO:0000256" key="4">
    <source>
        <dbReference type="ARBA" id="ARBA00022553"/>
    </source>
</evidence>
<dbReference type="GO" id="GO:0004516">
    <property type="term" value="F:nicotinate phosphoribosyltransferase activity"/>
    <property type="evidence" value="ECO:0007669"/>
    <property type="project" value="UniProtKB-UniRule"/>
</dbReference>
<comment type="similarity">
    <text evidence="2 7">Belongs to the NAPRTase family.</text>
</comment>
<dbReference type="InterPro" id="IPR040727">
    <property type="entry name" value="NAPRTase_N"/>
</dbReference>
<feature type="domain" description="Nicotinate phosphoribosyltransferase N-terminal" evidence="9">
    <location>
        <begin position="25"/>
        <end position="148"/>
    </location>
</feature>
<dbReference type="NCBIfam" id="NF003704">
    <property type="entry name" value="PRK05321.1"/>
    <property type="match status" value="1"/>
</dbReference>
<evidence type="ECO:0000259" key="8">
    <source>
        <dbReference type="Pfam" id="PF04095"/>
    </source>
</evidence>
<dbReference type="InterPro" id="IPR006406">
    <property type="entry name" value="Nic_PRibTrfase"/>
</dbReference>
<dbReference type="EC" id="6.3.4.21" evidence="3 7"/>
<comment type="pathway">
    <text evidence="1 7">Cofactor biosynthesis; NAD(+) biosynthesis; nicotinate D-ribonucleotide from nicotinate: step 1/1.</text>
</comment>
<dbReference type="InterPro" id="IPR007229">
    <property type="entry name" value="Nic_PRibTrfase-Fam"/>
</dbReference>
<proteinExistence type="inferred from homology"/>
<evidence type="ECO:0000313" key="10">
    <source>
        <dbReference type="EMBL" id="OGZ09467.1"/>
    </source>
</evidence>
<dbReference type="Pfam" id="PF17767">
    <property type="entry name" value="NAPRTase_N"/>
    <property type="match status" value="1"/>
</dbReference>
<evidence type="ECO:0000256" key="1">
    <source>
        <dbReference type="ARBA" id="ARBA00004952"/>
    </source>
</evidence>
<organism evidence="10 11">
    <name type="scientific">Candidatus Lloydbacteria bacterium RIFCSPHIGHO2_02_FULL_51_22</name>
    <dbReference type="NCBI Taxonomy" id="1798663"/>
    <lineage>
        <taxon>Bacteria</taxon>
        <taxon>Candidatus Lloydiibacteriota</taxon>
    </lineage>
</organism>
<protein>
    <recommendedName>
        <fullName evidence="3 7">Nicotinate phosphoribosyltransferase</fullName>
        <shortName evidence="7">NAPRTase</shortName>
        <ecNumber evidence="3 7">6.3.4.21</ecNumber>
    </recommendedName>
</protein>
<dbReference type="InterPro" id="IPR041525">
    <property type="entry name" value="N/Namide_PRibTrfase"/>
</dbReference>
<comment type="PTM">
    <text evidence="7">Transiently phosphorylated on a His residue during the reaction cycle. Phosphorylation strongly increases the affinity for substrates and increases the rate of nicotinate D-ribonucleotide production. Dephosphorylation regenerates the low-affinity form of the enzyme, leading to product release.</text>
</comment>
<dbReference type="Gene3D" id="3.20.140.10">
    <property type="entry name" value="nicotinate phosphoribosyltransferase"/>
    <property type="match status" value="1"/>
</dbReference>
<evidence type="ECO:0000259" key="9">
    <source>
        <dbReference type="Pfam" id="PF17767"/>
    </source>
</evidence>
<feature type="modified residue" description="Phosphohistidine; by autocatalysis" evidence="7">
    <location>
        <position position="241"/>
    </location>
</feature>
<dbReference type="PANTHER" id="PTHR11098:SF1">
    <property type="entry name" value="NICOTINATE PHOSPHORIBOSYLTRANSFERASE"/>
    <property type="match status" value="1"/>
</dbReference>
<dbReference type="GO" id="GO:0034355">
    <property type="term" value="P:NAD+ biosynthetic process via the salvage pathway"/>
    <property type="evidence" value="ECO:0007669"/>
    <property type="project" value="TreeGrafter"/>
</dbReference>
<sequence>MTTDFADHVRRNVADATPPVQSLVDIDFYKFLMGQMIRRFYPDVDVTFQLIIRDKEIPLVGGVVDESELRAMLDYARGLSFRRTDLYYLRGMDVYNTNMFSEEYLKFLKNFTLPPYDLRRRGTSFELKFSGPWAEVSMWETIALAIISELYYRALMRKLRDHELEMVYTRAKNRLYTKLEKLRQYRDIRWADFSQRRRHSFLWQKSMVGLCQEVSNKQFVGTSNTWMAFHYDLVPIGTNAHELPQVVTALADSDEEKRVAQYEILSKWESLYGQGLRIFLPDTFGTEQFLAGAPAGLESWRGFRQDSGDPISRGEAYIGWLKKRGVDPREKLIIFSDGLDTDSIIRLYEHFASRIQVSFGWGTLLGNDFRDCYPADHPASTLFRPFSMVCKAVAARRTGETEWHPVVKLSDNSNKATGPKEEIARYTRIFGRAGCTAEAVLV</sequence>